<feature type="transmembrane region" description="Helical" evidence="1">
    <location>
        <begin position="41"/>
        <end position="61"/>
    </location>
</feature>
<comment type="caution">
    <text evidence="2">The sequence shown here is derived from an EMBL/GenBank/DDBJ whole genome shotgun (WGS) entry which is preliminary data.</text>
</comment>
<evidence type="ECO:0000313" key="3">
    <source>
        <dbReference type="Proteomes" id="UP001610446"/>
    </source>
</evidence>
<sequence>MSPVKSETINLMLFQLVAKGHEIAIVTSLGLIVMQIVRHELLWGGGLPLGLLGAGLAFNHLEFFFSKEFYGGLKYVPTPVVIIIAGIVAMLAGPASAVLLVPKSQDWSAGGTRFYLYGTENDFWPSDLSGDVPDLEELCGIDNSTHLGICPGGGYNSLSNYWGTLNSSTFETESIRSYAKELSGSQFYWPVSNVQQGPNGKTTLVQPHAAPVTVLQRVAEDWWGALRVQKELPTNQIDDRIVSATFKNAISSVRCAPPEKLGTNDTTVNFPSISGRFDFGDNLPLELNTLSPNWTDHLQFQWVHLPSEFGAASIGAVFETPWEDKWEGNPSRAVIGCTVQAGWVPATVYTDKYTFWTGWYPWNILFGDRTPAFTAGSDSSTNGRVAFGDHWLNLLTPPDAVTTANTASWRPSTIESIFANAGLTTSNPSNGSTETTPLSAWLAEDTSSSEMVSLVQSIICSVVVDGLSRTGSHRVFNTSGQSSEWTIANYNRLPDFNTLILDNKPALQPLSNDPERYIALDATMKISGFSMQSSLSTYLAMPVLLVHMIMATMHIIFLLITRHTSGSWSTVGELIALSQNSPPAYEALANTGAGIKHSKTYSQVARICAKGDSASSDYERIELVFDECSTSSGNPEHSSPGRELQIMRSSLLRHPATWPKHRTRNDDAWGSTGITIFVSIYSGSSRAYH</sequence>
<feature type="transmembrane region" description="Helical" evidence="1">
    <location>
        <begin position="81"/>
        <end position="101"/>
    </location>
</feature>
<feature type="transmembrane region" description="Helical" evidence="1">
    <location>
        <begin position="12"/>
        <end position="34"/>
    </location>
</feature>
<keyword evidence="3" id="KW-1185">Reference proteome</keyword>
<name>A0ABR4JBI3_9EURO</name>
<reference evidence="2 3" key="1">
    <citation type="submission" date="2024-07" db="EMBL/GenBank/DDBJ databases">
        <title>Section-level genome sequencing and comparative genomics of Aspergillus sections Usti and Cavernicolus.</title>
        <authorList>
            <consortium name="Lawrence Berkeley National Laboratory"/>
            <person name="Nybo J.L."/>
            <person name="Vesth T.C."/>
            <person name="Theobald S."/>
            <person name="Frisvad J.C."/>
            <person name="Larsen T.O."/>
            <person name="Kjaerboelling I."/>
            <person name="Rothschild-Mancinelli K."/>
            <person name="Lyhne E.K."/>
            <person name="Kogle M.E."/>
            <person name="Barry K."/>
            <person name="Clum A."/>
            <person name="Na H."/>
            <person name="Ledsgaard L."/>
            <person name="Lin J."/>
            <person name="Lipzen A."/>
            <person name="Kuo A."/>
            <person name="Riley R."/>
            <person name="Mondo S."/>
            <person name="Labutti K."/>
            <person name="Haridas S."/>
            <person name="Pangalinan J."/>
            <person name="Salamov A.A."/>
            <person name="Simmons B.A."/>
            <person name="Magnuson J.K."/>
            <person name="Chen J."/>
            <person name="Drula E."/>
            <person name="Henrissat B."/>
            <person name="Wiebenga A."/>
            <person name="Lubbers R.J."/>
            <person name="Gomes A.C."/>
            <person name="Makela M.R."/>
            <person name="Stajich J."/>
            <person name="Grigoriev I.V."/>
            <person name="Mortensen U.H."/>
            <person name="De Vries R.P."/>
            <person name="Baker S.E."/>
            <person name="Andersen M.R."/>
        </authorList>
    </citation>
    <scope>NUCLEOTIDE SEQUENCE [LARGE SCALE GENOMIC DNA]</scope>
    <source>
        <strain evidence="2 3">CBS 123904</strain>
    </source>
</reference>
<evidence type="ECO:0000313" key="2">
    <source>
        <dbReference type="EMBL" id="KAL2836457.1"/>
    </source>
</evidence>
<protein>
    <submittedName>
        <fullName evidence="2">Uncharacterized protein</fullName>
    </submittedName>
</protein>
<keyword evidence="1" id="KW-1133">Transmembrane helix</keyword>
<keyword evidence="1" id="KW-0812">Transmembrane</keyword>
<evidence type="ECO:0000256" key="1">
    <source>
        <dbReference type="SAM" id="Phobius"/>
    </source>
</evidence>
<feature type="transmembrane region" description="Helical" evidence="1">
    <location>
        <begin position="535"/>
        <end position="560"/>
    </location>
</feature>
<dbReference type="Proteomes" id="UP001610446">
    <property type="component" value="Unassembled WGS sequence"/>
</dbReference>
<keyword evidence="1" id="KW-0472">Membrane</keyword>
<gene>
    <name evidence="2" type="ORF">BJY01DRAFT_258647</name>
</gene>
<proteinExistence type="predicted"/>
<dbReference type="EMBL" id="JBFXLU010000178">
    <property type="protein sequence ID" value="KAL2836457.1"/>
    <property type="molecule type" value="Genomic_DNA"/>
</dbReference>
<organism evidence="2 3">
    <name type="scientific">Aspergillus pseudoustus</name>
    <dbReference type="NCBI Taxonomy" id="1810923"/>
    <lineage>
        <taxon>Eukaryota</taxon>
        <taxon>Fungi</taxon>
        <taxon>Dikarya</taxon>
        <taxon>Ascomycota</taxon>
        <taxon>Pezizomycotina</taxon>
        <taxon>Eurotiomycetes</taxon>
        <taxon>Eurotiomycetidae</taxon>
        <taxon>Eurotiales</taxon>
        <taxon>Aspergillaceae</taxon>
        <taxon>Aspergillus</taxon>
        <taxon>Aspergillus subgen. Nidulantes</taxon>
    </lineage>
</organism>
<accession>A0ABR4JBI3</accession>